<comment type="caution">
    <text evidence="11">The sequence shown here is derived from an EMBL/GenBank/DDBJ whole genome shotgun (WGS) entry which is preliminary data.</text>
</comment>
<accession>A0A4U6XSM0</accession>
<evidence type="ECO:0000313" key="11">
    <source>
        <dbReference type="EMBL" id="TKW58894.1"/>
    </source>
</evidence>
<feature type="transmembrane region" description="Helical" evidence="9">
    <location>
        <begin position="371"/>
        <end position="394"/>
    </location>
</feature>
<dbReference type="GO" id="GO:0016020">
    <property type="term" value="C:membrane"/>
    <property type="evidence" value="ECO:0007669"/>
    <property type="project" value="UniProtKB-SubCell"/>
</dbReference>
<keyword evidence="9" id="KW-0472">Membrane</keyword>
<dbReference type="Gene3D" id="3.50.50.60">
    <property type="entry name" value="FAD/NAD(P)-binding domain"/>
    <property type="match status" value="2"/>
</dbReference>
<keyword evidence="8 11" id="KW-0503">Monooxygenase</keyword>
<keyword evidence="9" id="KW-0812">Transmembrane</keyword>
<dbReference type="PROSITE" id="PS50850">
    <property type="entry name" value="MFS"/>
    <property type="match status" value="1"/>
</dbReference>
<evidence type="ECO:0000256" key="9">
    <source>
        <dbReference type="SAM" id="Phobius"/>
    </source>
</evidence>
<evidence type="ECO:0000313" key="12">
    <source>
        <dbReference type="Proteomes" id="UP000310108"/>
    </source>
</evidence>
<feature type="transmembrane region" description="Helical" evidence="9">
    <location>
        <begin position="181"/>
        <end position="204"/>
    </location>
</feature>
<protein>
    <submittedName>
        <fullName evidence="11">Baeyer-Villiger monooxygenase</fullName>
    </submittedName>
</protein>
<dbReference type="EMBL" id="PJEX01000017">
    <property type="protein sequence ID" value="TKW58894.1"/>
    <property type="molecule type" value="Genomic_DNA"/>
</dbReference>
<evidence type="ECO:0000259" key="10">
    <source>
        <dbReference type="PROSITE" id="PS50850"/>
    </source>
</evidence>
<keyword evidence="9" id="KW-1133">Transmembrane helix</keyword>
<dbReference type="InterPro" id="IPR050775">
    <property type="entry name" value="FAD-binding_Monooxygenases"/>
</dbReference>
<keyword evidence="4" id="KW-0285">Flavoprotein</keyword>
<feature type="transmembrane region" description="Helical" evidence="9">
    <location>
        <begin position="346"/>
        <end position="365"/>
    </location>
</feature>
<feature type="transmembrane region" description="Helical" evidence="9">
    <location>
        <begin position="55"/>
        <end position="73"/>
    </location>
</feature>
<dbReference type="PANTHER" id="PTHR43098">
    <property type="entry name" value="L-ORNITHINE N(5)-MONOOXYGENASE-RELATED"/>
    <property type="match status" value="1"/>
</dbReference>
<dbReference type="SUPFAM" id="SSF103473">
    <property type="entry name" value="MFS general substrate transporter"/>
    <property type="match status" value="1"/>
</dbReference>
<dbReference type="SUPFAM" id="SSF51905">
    <property type="entry name" value="FAD/NAD(P)-binding domain"/>
    <property type="match status" value="1"/>
</dbReference>
<sequence length="1146" mass="128395">MADATSEEEASPLLLVSIKAPSSRPGSEMASRIATALWGPPSVQRSLLIKLDFTVLIYFSVVWFLFGINRASYNTAYISGMKEELNFQGKDFNYMHTIYLVTYAVFQIPSTSILTVVKPRYVFVAANTVWSVLTLVTFRANHVYQVFILNGFEGAFSAIAYVGAHFIYGSWYRQSELATRAAVFCAFGNLGNMAGGWIQAGLLASLSDGPIAPWRLIFVVVSCVTIPFAIFGWFAIPDLPEHRTARFLTPEERELAVSRLGRVKTKSWDRTVFRRVLLSWQFWLLPTVFMLYSLSVQAIGNNVIPLWMASRGYSVIQQNNYPTATYATGIVATFIYCAVSDKLRSRWQASLCIGFTFVASSAILISDPPDVGYFFAFYLMGTTYAPQALWYSWMADLTAHDVQLRAITTGFMNSFDFAFVTWWPLIFYPVTDAPNYRKGYIASLVTGALTVPVILLIAFLERRGRRKGTIADVNDEDELWDTSDSPSLDSRIPMSMFISPELIREATSSPFPRKMLKVVWPARSGADKVAKTGQPFNPASLGFNFNSPQSCVDRSTPRPTKEGRSSVTNTSGTTIYEVLIVGGGFGGCYALHTLRKLGFAAHIVEAGSALGGVWHWNSYPGARVDSETPYYQLSVREVWRDWTWTERFPGHQELKRYFRHIDDVLDISKDTSYNTVVVGADFDTDTARWVVETDTGRRITSRFLLTATGSSIKRHEPEFPGKASFKGTVVHSASWPESGLDMRCKRVAIIGAGATGVQCVQEISKQPGVELTVYVRNINIALPMRQRALSELEQRSLKAIYGQLFGAAKDSRLGIPSDPNPRSKAETTAEEREAWWEELWQRGAFNFQVGQYTDFLVDAEANRLAYDFWARKTGARVRNPAKRAILVPDEQPYPLATKRSSLEQDYYECLDGDNVEVVDLKKTGIREWTPRGIVTEDGEERGHDIIVLATGYDNITGALTAMGLRGRDGVDLKERWRDGVWTYLGLMTRGCPNVFMLYGPQAPTALTNAPPFIEQQVDVVADILAKLREENVRSIEPRRSAEEHWKKVISDMNESTLFGKNESSWYLGANIPGKKKEQLNYLGGIPRYIQACREGTSSWENFEVVGLEGAKKEAPVGAEGVPMMNEVGYPGDNYRERGPNLPFEWK</sequence>
<organism evidence="11 12">
    <name type="scientific">Colletotrichum tanaceti</name>
    <dbReference type="NCBI Taxonomy" id="1306861"/>
    <lineage>
        <taxon>Eukaryota</taxon>
        <taxon>Fungi</taxon>
        <taxon>Dikarya</taxon>
        <taxon>Ascomycota</taxon>
        <taxon>Pezizomycotina</taxon>
        <taxon>Sordariomycetes</taxon>
        <taxon>Hypocreomycetidae</taxon>
        <taxon>Glomerellales</taxon>
        <taxon>Glomerellaceae</taxon>
        <taxon>Colletotrichum</taxon>
        <taxon>Colletotrichum destructivum species complex</taxon>
    </lineage>
</organism>
<comment type="subcellular location">
    <subcellularLocation>
        <location evidence="2">Membrane</location>
        <topology evidence="2">Multi-pass membrane protein</topology>
    </subcellularLocation>
</comment>
<dbReference type="Proteomes" id="UP000310108">
    <property type="component" value="Unassembled WGS sequence"/>
</dbReference>
<evidence type="ECO:0000256" key="7">
    <source>
        <dbReference type="ARBA" id="ARBA00023002"/>
    </source>
</evidence>
<feature type="transmembrane region" description="Helical" evidence="9">
    <location>
        <begin position="320"/>
        <end position="339"/>
    </location>
</feature>
<keyword evidence="5" id="KW-0274">FAD</keyword>
<dbReference type="GO" id="GO:0022857">
    <property type="term" value="F:transmembrane transporter activity"/>
    <property type="evidence" value="ECO:0007669"/>
    <property type="project" value="InterPro"/>
</dbReference>
<feature type="transmembrane region" description="Helical" evidence="9">
    <location>
        <begin position="406"/>
        <end position="428"/>
    </location>
</feature>
<feature type="transmembrane region" description="Helical" evidence="9">
    <location>
        <begin position="276"/>
        <end position="300"/>
    </location>
</feature>
<dbReference type="InterPro" id="IPR023753">
    <property type="entry name" value="FAD/NAD-binding_dom"/>
</dbReference>
<dbReference type="Pfam" id="PF07690">
    <property type="entry name" value="MFS_1"/>
    <property type="match status" value="1"/>
</dbReference>
<feature type="transmembrane region" description="Helical" evidence="9">
    <location>
        <begin position="93"/>
        <end position="114"/>
    </location>
</feature>
<comment type="cofactor">
    <cofactor evidence="1">
        <name>FAD</name>
        <dbReference type="ChEBI" id="CHEBI:57692"/>
    </cofactor>
</comment>
<comment type="similarity">
    <text evidence="3">Belongs to the FAD-binding monooxygenase family.</text>
</comment>
<dbReference type="Gene3D" id="1.20.1250.20">
    <property type="entry name" value="MFS general substrate transporter like domains"/>
    <property type="match status" value="2"/>
</dbReference>
<dbReference type="InterPro" id="IPR036188">
    <property type="entry name" value="FAD/NAD-bd_sf"/>
</dbReference>
<dbReference type="InterPro" id="IPR011701">
    <property type="entry name" value="MFS"/>
</dbReference>
<dbReference type="Pfam" id="PF07992">
    <property type="entry name" value="Pyr_redox_2"/>
    <property type="match status" value="1"/>
</dbReference>
<dbReference type="GO" id="GO:0004497">
    <property type="term" value="F:monooxygenase activity"/>
    <property type="evidence" value="ECO:0007669"/>
    <property type="project" value="UniProtKB-KW"/>
</dbReference>
<evidence type="ECO:0000256" key="2">
    <source>
        <dbReference type="ARBA" id="ARBA00004141"/>
    </source>
</evidence>
<feature type="transmembrane region" description="Helical" evidence="9">
    <location>
        <begin position="440"/>
        <end position="460"/>
    </location>
</feature>
<feature type="transmembrane region" description="Helical" evidence="9">
    <location>
        <begin position="121"/>
        <end position="140"/>
    </location>
</feature>
<evidence type="ECO:0000256" key="3">
    <source>
        <dbReference type="ARBA" id="ARBA00010139"/>
    </source>
</evidence>
<dbReference type="AlphaFoldDB" id="A0A4U6XSM0"/>
<feature type="transmembrane region" description="Helical" evidence="9">
    <location>
        <begin position="146"/>
        <end position="169"/>
    </location>
</feature>
<proteinExistence type="inferred from homology"/>
<feature type="domain" description="Major facilitator superfamily (MFS) profile" evidence="10">
    <location>
        <begin position="55"/>
        <end position="465"/>
    </location>
</feature>
<dbReference type="PANTHER" id="PTHR43098:SF3">
    <property type="entry name" value="L-ORNITHINE N(5)-MONOOXYGENASE-RELATED"/>
    <property type="match status" value="1"/>
</dbReference>
<gene>
    <name evidence="11" type="ORF">CTA1_632</name>
</gene>
<keyword evidence="7" id="KW-0560">Oxidoreductase</keyword>
<keyword evidence="6" id="KW-0521">NADP</keyword>
<name>A0A4U6XSM0_9PEZI</name>
<dbReference type="STRING" id="1306861.A0A4U6XSM0"/>
<dbReference type="InterPro" id="IPR020846">
    <property type="entry name" value="MFS_dom"/>
</dbReference>
<dbReference type="FunFam" id="1.20.1250.20:FF:000386">
    <property type="entry name" value="MFS general substrate transporter"/>
    <property type="match status" value="1"/>
</dbReference>
<dbReference type="InterPro" id="IPR036259">
    <property type="entry name" value="MFS_trans_sf"/>
</dbReference>
<evidence type="ECO:0000256" key="1">
    <source>
        <dbReference type="ARBA" id="ARBA00001974"/>
    </source>
</evidence>
<evidence type="ECO:0000256" key="4">
    <source>
        <dbReference type="ARBA" id="ARBA00022630"/>
    </source>
</evidence>
<evidence type="ECO:0000256" key="8">
    <source>
        <dbReference type="ARBA" id="ARBA00023033"/>
    </source>
</evidence>
<evidence type="ECO:0000256" key="5">
    <source>
        <dbReference type="ARBA" id="ARBA00022827"/>
    </source>
</evidence>
<feature type="transmembrane region" description="Helical" evidence="9">
    <location>
        <begin position="216"/>
        <end position="236"/>
    </location>
</feature>
<keyword evidence="12" id="KW-1185">Reference proteome</keyword>
<reference evidence="11 12" key="1">
    <citation type="journal article" date="2019" name="PLoS ONE">
        <title>Comparative genome analysis indicates high evolutionary potential of pathogenicity genes in Colletotrichum tanaceti.</title>
        <authorList>
            <person name="Lelwala R.V."/>
            <person name="Korhonen P.K."/>
            <person name="Young N.D."/>
            <person name="Scott J.B."/>
            <person name="Ades P.A."/>
            <person name="Gasser R.B."/>
            <person name="Taylor P.W.J."/>
        </authorList>
    </citation>
    <scope>NUCLEOTIDE SEQUENCE [LARGE SCALE GENOMIC DNA]</scope>
    <source>
        <strain evidence="11">BRIP57314</strain>
    </source>
</reference>
<evidence type="ECO:0000256" key="6">
    <source>
        <dbReference type="ARBA" id="ARBA00022857"/>
    </source>
</evidence>